<dbReference type="Proteomes" id="UP000319731">
    <property type="component" value="Unassembled WGS sequence"/>
</dbReference>
<gene>
    <name evidence="2" type="ORF">SmJEL517_g03494</name>
</gene>
<dbReference type="InterPro" id="IPR003746">
    <property type="entry name" value="DUF167"/>
</dbReference>
<evidence type="ECO:0000313" key="3">
    <source>
        <dbReference type="Proteomes" id="UP000319731"/>
    </source>
</evidence>
<comment type="caution">
    <text evidence="2">The sequence shown here is derived from an EMBL/GenBank/DDBJ whole genome shotgun (WGS) entry which is preliminary data.</text>
</comment>
<evidence type="ECO:0000256" key="1">
    <source>
        <dbReference type="ARBA" id="ARBA00010364"/>
    </source>
</evidence>
<comment type="similarity">
    <text evidence="1">Belongs to the UPF0235 family.</text>
</comment>
<dbReference type="HAMAP" id="MF_00634">
    <property type="entry name" value="UPF0235"/>
    <property type="match status" value="1"/>
</dbReference>
<dbReference type="AlphaFoldDB" id="A0A507C2T8"/>
<dbReference type="Pfam" id="PF02594">
    <property type="entry name" value="DUF167"/>
    <property type="match status" value="1"/>
</dbReference>
<organism evidence="2 3">
    <name type="scientific">Synchytrium microbalum</name>
    <dbReference type="NCBI Taxonomy" id="1806994"/>
    <lineage>
        <taxon>Eukaryota</taxon>
        <taxon>Fungi</taxon>
        <taxon>Fungi incertae sedis</taxon>
        <taxon>Chytridiomycota</taxon>
        <taxon>Chytridiomycota incertae sedis</taxon>
        <taxon>Chytridiomycetes</taxon>
        <taxon>Synchytriales</taxon>
        <taxon>Synchytriaceae</taxon>
        <taxon>Synchytrium</taxon>
    </lineage>
</organism>
<evidence type="ECO:0000313" key="2">
    <source>
        <dbReference type="EMBL" id="TPX33678.1"/>
    </source>
</evidence>
<reference evidence="2 3" key="1">
    <citation type="journal article" date="2019" name="Sci. Rep.">
        <title>Comparative genomics of chytrid fungi reveal insights into the obligate biotrophic and pathogenic lifestyle of Synchytrium endobioticum.</title>
        <authorList>
            <person name="van de Vossenberg B.T.L.H."/>
            <person name="Warris S."/>
            <person name="Nguyen H.D.T."/>
            <person name="van Gent-Pelzer M.P.E."/>
            <person name="Joly D.L."/>
            <person name="van de Geest H.C."/>
            <person name="Bonants P.J.M."/>
            <person name="Smith D.S."/>
            <person name="Levesque C.A."/>
            <person name="van der Lee T.A.J."/>
        </authorList>
    </citation>
    <scope>NUCLEOTIDE SEQUENCE [LARGE SCALE GENOMIC DNA]</scope>
    <source>
        <strain evidence="2 3">JEL517</strain>
    </source>
</reference>
<dbReference type="SUPFAM" id="SSF69786">
    <property type="entry name" value="YggU-like"/>
    <property type="match status" value="1"/>
</dbReference>
<dbReference type="GeneID" id="42004719"/>
<dbReference type="OrthoDB" id="244097at2759"/>
<dbReference type="PANTHER" id="PTHR13420">
    <property type="entry name" value="UPF0235 PROTEIN C15ORF40"/>
    <property type="match status" value="1"/>
</dbReference>
<sequence>MGKDSKKSASSSKSKVNEPVKEAIVDSPISLLKDGGVKISVHVKPGAKTTQVTDFGDDSVGIQLAAQPKEGEANQELVDFLSEVLKLKKYQVTLISGHKSREKVVRVEGMDVETVQRLLQLS</sequence>
<accession>A0A507C2T8</accession>
<dbReference type="EMBL" id="QEAO01000018">
    <property type="protein sequence ID" value="TPX33678.1"/>
    <property type="molecule type" value="Genomic_DNA"/>
</dbReference>
<dbReference type="STRING" id="1806994.A0A507C2T8"/>
<dbReference type="InterPro" id="IPR036591">
    <property type="entry name" value="YggU-like_sf"/>
</dbReference>
<name>A0A507C2T8_9FUNG</name>
<dbReference type="PANTHER" id="PTHR13420:SF7">
    <property type="entry name" value="UPF0235 PROTEIN C15ORF40"/>
    <property type="match status" value="1"/>
</dbReference>
<dbReference type="GO" id="GO:0005737">
    <property type="term" value="C:cytoplasm"/>
    <property type="evidence" value="ECO:0007669"/>
    <property type="project" value="TreeGrafter"/>
</dbReference>
<dbReference type="SMART" id="SM01152">
    <property type="entry name" value="DUF167"/>
    <property type="match status" value="1"/>
</dbReference>
<dbReference type="Gene3D" id="3.30.1200.10">
    <property type="entry name" value="YggU-like"/>
    <property type="match status" value="1"/>
</dbReference>
<keyword evidence="3" id="KW-1185">Reference proteome</keyword>
<dbReference type="RefSeq" id="XP_031024595.1">
    <property type="nucleotide sequence ID" value="XM_031169422.1"/>
</dbReference>
<protein>
    <submittedName>
        <fullName evidence="2">Uncharacterized protein</fullName>
    </submittedName>
</protein>
<proteinExistence type="inferred from homology"/>
<dbReference type="NCBIfam" id="TIGR00251">
    <property type="entry name" value="DUF167 family protein"/>
    <property type="match status" value="1"/>
</dbReference>